<keyword evidence="5 6" id="KW-0472">Membrane</keyword>
<feature type="transmembrane region" description="Helical" evidence="6">
    <location>
        <begin position="32"/>
        <end position="58"/>
    </location>
</feature>
<reference evidence="8 9" key="1">
    <citation type="journal article" date="2011" name="J. Bacteriol.">
        <title>Complete genome of the cellulolytic ruminal bacterium Ruminococcus albus 7.</title>
        <authorList>
            <person name="Suen G."/>
            <person name="Stevenson D.M."/>
            <person name="Bruce D.C."/>
            <person name="Chertkov O."/>
            <person name="Copeland A."/>
            <person name="Cheng J.F."/>
            <person name="Detter C."/>
            <person name="Detter J.C."/>
            <person name="Goodwin L.A."/>
            <person name="Han C.S."/>
            <person name="Hauser L.J."/>
            <person name="Ivanova N.N."/>
            <person name="Kyrpides N.C."/>
            <person name="Land M.L."/>
            <person name="Lapidus A."/>
            <person name="Lucas S."/>
            <person name="Ovchinnikova G."/>
            <person name="Pitluck S."/>
            <person name="Tapia R."/>
            <person name="Woyke T."/>
            <person name="Boyum J."/>
            <person name="Mead D."/>
            <person name="Weimer P.J."/>
        </authorList>
    </citation>
    <scope>NUCLEOTIDE SEQUENCE [LARGE SCALE GENOMIC DNA]</scope>
    <source>
        <strain evidence="9">ATCC 27210 / DSM 20455 / JCM 14654 / NCDO 2250 / 7</strain>
    </source>
</reference>
<evidence type="ECO:0000313" key="8">
    <source>
        <dbReference type="EMBL" id="ADU23456.1"/>
    </source>
</evidence>
<dbReference type="eggNOG" id="COG1983">
    <property type="taxonomic scope" value="Bacteria"/>
</dbReference>
<dbReference type="PANTHER" id="PTHR33885:SF3">
    <property type="entry name" value="PHAGE SHOCK PROTEIN C"/>
    <property type="match status" value="1"/>
</dbReference>
<dbReference type="Pfam" id="PF04024">
    <property type="entry name" value="PspC"/>
    <property type="match status" value="1"/>
</dbReference>
<keyword evidence="3 6" id="KW-0812">Transmembrane</keyword>
<evidence type="ECO:0000259" key="7">
    <source>
        <dbReference type="Pfam" id="PF04024"/>
    </source>
</evidence>
<proteinExistence type="predicted"/>
<accession>E6UDJ5</accession>
<dbReference type="PANTHER" id="PTHR33885">
    <property type="entry name" value="PHAGE SHOCK PROTEIN C"/>
    <property type="match status" value="1"/>
</dbReference>
<dbReference type="OrthoDB" id="9815286at2"/>
<dbReference type="EMBL" id="CP002403">
    <property type="protein sequence ID" value="ADU23456.1"/>
    <property type="molecule type" value="Genomic_DNA"/>
</dbReference>
<evidence type="ECO:0000256" key="4">
    <source>
        <dbReference type="ARBA" id="ARBA00022989"/>
    </source>
</evidence>
<dbReference type="GO" id="GO:0005886">
    <property type="term" value="C:plasma membrane"/>
    <property type="evidence" value="ECO:0007669"/>
    <property type="project" value="UniProtKB-SubCell"/>
</dbReference>
<protein>
    <submittedName>
        <fullName evidence="8">Phage shock protein C, PspC</fullName>
    </submittedName>
</protein>
<dbReference type="InterPro" id="IPR052027">
    <property type="entry name" value="PspC"/>
</dbReference>
<organism evidence="8 9">
    <name type="scientific">Ruminococcus albus (strain ATCC 27210 / DSM 20455 / JCM 14654 / NCDO 2250 / 7)</name>
    <dbReference type="NCBI Taxonomy" id="697329"/>
    <lineage>
        <taxon>Bacteria</taxon>
        <taxon>Bacillati</taxon>
        <taxon>Bacillota</taxon>
        <taxon>Clostridia</taxon>
        <taxon>Eubacteriales</taxon>
        <taxon>Oscillospiraceae</taxon>
        <taxon>Ruminococcus</taxon>
    </lineage>
</organism>
<dbReference type="RefSeq" id="WP_013499565.1">
    <property type="nucleotide sequence ID" value="NC_014833.1"/>
</dbReference>
<gene>
    <name evidence="8" type="ordered locus">Rumal_2990</name>
</gene>
<evidence type="ECO:0000313" key="9">
    <source>
        <dbReference type="Proteomes" id="UP000006919"/>
    </source>
</evidence>
<dbReference type="InterPro" id="IPR007168">
    <property type="entry name" value="Phageshock_PspC_N"/>
</dbReference>
<dbReference type="Proteomes" id="UP000006919">
    <property type="component" value="Chromosome"/>
</dbReference>
<evidence type="ECO:0000256" key="2">
    <source>
        <dbReference type="ARBA" id="ARBA00022475"/>
    </source>
</evidence>
<evidence type="ECO:0000256" key="3">
    <source>
        <dbReference type="ARBA" id="ARBA00022692"/>
    </source>
</evidence>
<dbReference type="STRING" id="697329.Rumal_2990"/>
<name>E6UDJ5_RUMA7</name>
<sequence>MNEKKFYRVRNGSMIAGVCSGLGAYLNIDPNLIRIICVTGCCIGGLPIIAYILAALFLPELPTAQDMPSEVTFTSITPDNTCNTDTTDSGKDII</sequence>
<comment type="subcellular location">
    <subcellularLocation>
        <location evidence="1">Cell membrane</location>
        <topology evidence="1">Single-pass membrane protein</topology>
    </subcellularLocation>
</comment>
<evidence type="ECO:0000256" key="6">
    <source>
        <dbReference type="SAM" id="Phobius"/>
    </source>
</evidence>
<dbReference type="AlphaFoldDB" id="E6UDJ5"/>
<evidence type="ECO:0000256" key="5">
    <source>
        <dbReference type="ARBA" id="ARBA00023136"/>
    </source>
</evidence>
<feature type="domain" description="Phage shock protein PspC N-terminal" evidence="7">
    <location>
        <begin position="4"/>
        <end position="60"/>
    </location>
</feature>
<evidence type="ECO:0000256" key="1">
    <source>
        <dbReference type="ARBA" id="ARBA00004162"/>
    </source>
</evidence>
<dbReference type="KEGG" id="ral:Rumal_2990"/>
<keyword evidence="4 6" id="KW-1133">Transmembrane helix</keyword>
<dbReference type="HOGENOM" id="CLU_143433_0_2_9"/>
<keyword evidence="2" id="KW-1003">Cell membrane</keyword>